<feature type="compositionally biased region" description="Low complexity" evidence="1">
    <location>
        <begin position="385"/>
        <end position="411"/>
    </location>
</feature>
<dbReference type="Proteomes" id="UP000677228">
    <property type="component" value="Unassembled WGS sequence"/>
</dbReference>
<evidence type="ECO:0000313" key="4">
    <source>
        <dbReference type="Proteomes" id="UP000677228"/>
    </source>
</evidence>
<dbReference type="GO" id="GO:0006893">
    <property type="term" value="P:Golgi to plasma membrane transport"/>
    <property type="evidence" value="ECO:0007669"/>
    <property type="project" value="TreeGrafter"/>
</dbReference>
<feature type="compositionally biased region" description="Low complexity" evidence="1">
    <location>
        <begin position="361"/>
        <end position="374"/>
    </location>
</feature>
<feature type="compositionally biased region" description="Polar residues" evidence="1">
    <location>
        <begin position="433"/>
        <end position="443"/>
    </location>
</feature>
<name>A0A8S2D1U2_9BILA</name>
<dbReference type="GO" id="GO:0008593">
    <property type="term" value="P:regulation of Notch signaling pathway"/>
    <property type="evidence" value="ECO:0007669"/>
    <property type="project" value="TreeGrafter"/>
</dbReference>
<reference evidence="2" key="1">
    <citation type="submission" date="2021-02" db="EMBL/GenBank/DDBJ databases">
        <authorList>
            <person name="Nowell W R."/>
        </authorList>
    </citation>
    <scope>NUCLEOTIDE SEQUENCE</scope>
</reference>
<dbReference type="GO" id="GO:0045159">
    <property type="term" value="F:myosin II binding"/>
    <property type="evidence" value="ECO:0007669"/>
    <property type="project" value="TreeGrafter"/>
</dbReference>
<accession>A0A8S2D1U2</accession>
<feature type="compositionally biased region" description="Basic and acidic residues" evidence="1">
    <location>
        <begin position="333"/>
        <end position="343"/>
    </location>
</feature>
<dbReference type="GO" id="GO:0030866">
    <property type="term" value="P:cortical actin cytoskeleton organization"/>
    <property type="evidence" value="ECO:0007669"/>
    <property type="project" value="TreeGrafter"/>
</dbReference>
<protein>
    <submittedName>
        <fullName evidence="2">Uncharacterized protein</fullName>
    </submittedName>
</protein>
<dbReference type="EMBL" id="CAJNOK010002363">
    <property type="protein sequence ID" value="CAF0856718.1"/>
    <property type="molecule type" value="Genomic_DNA"/>
</dbReference>
<evidence type="ECO:0000313" key="3">
    <source>
        <dbReference type="EMBL" id="CAF3641780.1"/>
    </source>
</evidence>
<sequence length="583" mass="63680">RVPVERQVEFREFKPVDDQIISMVRCLYFAQTYITSANDTIRSLWAGTNGGHVYVYSIVGGDIQLTSSISQRPSNTPVGGIDQYGTCSMVKEIRLKHKAPVLSIVILDGLNRPVGHGSGIPAVESSLSNQILPTTSTSQSATTTMASEHTTNSTTFTSTSFTAHKVLICSEEQFKIFTLPNLKPLCKYKLTATEGARVRKISVNQFTLKTDIDQQTSYSESCLLCLSNLGEISIYSLPSLRRQAVFSCIKTGDITALSSVQFTPCSHAFYLQSSSELAEVSFTPVSSYPYSMSLPFNKSLRKLIQRSSETSQTFLPISTNEDNKKKQQSPANTEERYNEDNKIKSTYSKQNITESPSSPKSLTLDNTNDSTLTSASETHQHHHSSTVSPLSKSSGSSSSQKITENNLSNTHNHNHNHHEKEQLLKKQGMDNVIGNNSSTNSDSAIDLSSGGTSINTTTNKTNSSDENHGTVYKYNVKSAERELSPFQSTPLKISNDVPSSMYNGHSIATSSISPVEKQQVSPTSSIPSHSSSTATKLISVKVRQAPTINEIHCNGTKIDHQIPQLSSPQRTSAPIAPSKPIHT</sequence>
<dbReference type="SUPFAM" id="SSF50978">
    <property type="entry name" value="WD40 repeat-like"/>
    <property type="match status" value="1"/>
</dbReference>
<dbReference type="GO" id="GO:0005886">
    <property type="term" value="C:plasma membrane"/>
    <property type="evidence" value="ECO:0007669"/>
    <property type="project" value="TreeGrafter"/>
</dbReference>
<dbReference type="Proteomes" id="UP000682733">
    <property type="component" value="Unassembled WGS sequence"/>
</dbReference>
<dbReference type="EMBL" id="CAJOBA010002363">
    <property type="protein sequence ID" value="CAF3641780.1"/>
    <property type="molecule type" value="Genomic_DNA"/>
</dbReference>
<gene>
    <name evidence="2" type="ORF">OVA965_LOCUS7425</name>
    <name evidence="3" type="ORF">TMI583_LOCUS7420</name>
</gene>
<comment type="caution">
    <text evidence="2">The sequence shown here is derived from an EMBL/GenBank/DDBJ whole genome shotgun (WGS) entry which is preliminary data.</text>
</comment>
<feature type="compositionally biased region" description="Polar residues" evidence="1">
    <location>
        <begin position="311"/>
        <end position="320"/>
    </location>
</feature>
<dbReference type="GO" id="GO:0030864">
    <property type="term" value="C:cortical actin cytoskeleton"/>
    <property type="evidence" value="ECO:0007669"/>
    <property type="project" value="TreeGrafter"/>
</dbReference>
<feature type="non-terminal residue" evidence="2">
    <location>
        <position position="583"/>
    </location>
</feature>
<dbReference type="PANTHER" id="PTHR10241">
    <property type="entry name" value="LETHAL 2 GIANT LARVAE PROTEIN"/>
    <property type="match status" value="1"/>
</dbReference>
<dbReference type="GO" id="GO:0051294">
    <property type="term" value="P:establishment of spindle orientation"/>
    <property type="evidence" value="ECO:0007669"/>
    <property type="project" value="TreeGrafter"/>
</dbReference>
<dbReference type="InterPro" id="IPR036322">
    <property type="entry name" value="WD40_repeat_dom_sf"/>
</dbReference>
<dbReference type="AlphaFoldDB" id="A0A8S2D1U2"/>
<evidence type="ECO:0000256" key="1">
    <source>
        <dbReference type="SAM" id="MobiDB-lite"/>
    </source>
</evidence>
<feature type="compositionally biased region" description="Low complexity" evidence="1">
    <location>
        <begin position="521"/>
        <end position="533"/>
    </location>
</feature>
<feature type="compositionally biased region" description="Basic and acidic residues" evidence="1">
    <location>
        <begin position="418"/>
        <end position="428"/>
    </location>
</feature>
<evidence type="ECO:0000313" key="2">
    <source>
        <dbReference type="EMBL" id="CAF0856718.1"/>
    </source>
</evidence>
<feature type="region of interest" description="Disordered" evidence="1">
    <location>
        <begin position="509"/>
        <end position="533"/>
    </location>
</feature>
<dbReference type="GO" id="GO:0005096">
    <property type="term" value="F:GTPase activator activity"/>
    <property type="evidence" value="ECO:0007669"/>
    <property type="project" value="TreeGrafter"/>
</dbReference>
<proteinExistence type="predicted"/>
<feature type="compositionally biased region" description="Polar residues" evidence="1">
    <location>
        <begin position="344"/>
        <end position="360"/>
    </location>
</feature>
<feature type="compositionally biased region" description="Polar residues" evidence="1">
    <location>
        <begin position="509"/>
        <end position="520"/>
    </location>
</feature>
<dbReference type="GO" id="GO:0019905">
    <property type="term" value="F:syntaxin binding"/>
    <property type="evidence" value="ECO:0007669"/>
    <property type="project" value="TreeGrafter"/>
</dbReference>
<organism evidence="2 4">
    <name type="scientific">Didymodactylos carnosus</name>
    <dbReference type="NCBI Taxonomy" id="1234261"/>
    <lineage>
        <taxon>Eukaryota</taxon>
        <taxon>Metazoa</taxon>
        <taxon>Spiralia</taxon>
        <taxon>Gnathifera</taxon>
        <taxon>Rotifera</taxon>
        <taxon>Eurotatoria</taxon>
        <taxon>Bdelloidea</taxon>
        <taxon>Philodinida</taxon>
        <taxon>Philodinidae</taxon>
        <taxon>Didymodactylos</taxon>
    </lineage>
</organism>
<dbReference type="PANTHER" id="PTHR10241:SF29">
    <property type="entry name" value="LETHAL(2) GIANT LARVAE PROTEIN"/>
    <property type="match status" value="1"/>
</dbReference>
<feature type="compositionally biased region" description="Low complexity" evidence="1">
    <location>
        <begin position="448"/>
        <end position="462"/>
    </location>
</feature>
<feature type="compositionally biased region" description="Polar residues" evidence="1">
    <location>
        <begin position="563"/>
        <end position="572"/>
    </location>
</feature>
<feature type="region of interest" description="Disordered" evidence="1">
    <location>
        <begin position="311"/>
        <end position="469"/>
    </location>
</feature>
<dbReference type="GO" id="GO:0032878">
    <property type="term" value="P:regulation of establishment or maintenance of cell polarity"/>
    <property type="evidence" value="ECO:0007669"/>
    <property type="project" value="TreeGrafter"/>
</dbReference>
<feature type="region of interest" description="Disordered" evidence="1">
    <location>
        <begin position="560"/>
        <end position="583"/>
    </location>
</feature>